<organism evidence="1">
    <name type="scientific">uncultured microorganism</name>
    <dbReference type="NCBI Taxonomy" id="358574"/>
    <lineage>
        <taxon>unclassified sequences</taxon>
        <taxon>environmental samples</taxon>
    </lineage>
</organism>
<reference evidence="1" key="1">
    <citation type="journal article" date="2012" name="J. Agric. Food Chem.">
        <title>Novel xylanase from a holstein cattle rumen metagenomic library and its application in xylooligosaccharide and ferulic Acid production from wheat straw.</title>
        <authorList>
            <person name="Cheng F."/>
            <person name="Sheng J."/>
            <person name="Dong R."/>
            <person name="Meng Y."/>
            <person name="Gan L."/>
            <person name="Shen L."/>
        </authorList>
    </citation>
    <scope>NUCLEOTIDE SEQUENCE</scope>
</reference>
<dbReference type="EMBL" id="JN571491">
    <property type="protein sequence ID" value="AEW47923.1"/>
    <property type="molecule type" value="Genomic_DNA"/>
</dbReference>
<accession>I3PGA8</accession>
<dbReference type="AlphaFoldDB" id="I3PGA8"/>
<proteinExistence type="predicted"/>
<name>I3PGA8_9ZZZZ</name>
<sequence length="496" mass="55263">MQPPFSCPGHIHISAYRRLPSARCTCRKYVRDPAVQRRIQIPGPSPPAAASLSARNSFRRKHSFLFPSLSEIGAECHVAALFHYRNRLLVEVRDVCPDAFHSIERIFPAQRKRSGFPLRSRLVYRGNQFNGPPAVLARDCDVSAGFQRGQHIVQLAGMHFIGNGRQGGNERVGLFPKSPVGLLQRESVGLRLGGKYAVRRGDLCLLALEYQFLILPVMHHGSCHGCQRARVFHHGNGKILHLRVIVCRIGQNTGHPFRGTHHPAQHIDMMHRMVQRASTAFLLPGTPPPQIVIAVAPEPERIDLRMTDRPGHPAVQQGLQVPDRLPETVLRDNGKLLSALVPGFQHGVTLLQGSRHGFFAYYVLPAPQAVDTDLRVHKRRCADVHQIDILPVQNVMMIQEHFRVQTVLFLDTPGFSGDNVHKSNDPAALRKVQVRADVRMGDSAGSDDCDTNHANAPLCCLIPLNYPAFSLCTEYTCISRAILYKSCFNVCRSCTI</sequence>
<protein>
    <submittedName>
        <fullName evidence="1">Hypothetical transcriptional regulator</fullName>
    </submittedName>
</protein>
<evidence type="ECO:0000313" key="1">
    <source>
        <dbReference type="EMBL" id="AEW47923.1"/>
    </source>
</evidence>